<comment type="caution">
    <text evidence="2">The sequence shown here is derived from an EMBL/GenBank/DDBJ whole genome shotgun (WGS) entry which is preliminary data.</text>
</comment>
<dbReference type="STRING" id="363999.A0A439D260"/>
<name>A0A439D260_9PEZI</name>
<evidence type="ECO:0000256" key="1">
    <source>
        <dbReference type="SAM" id="SignalP"/>
    </source>
</evidence>
<dbReference type="EMBL" id="RYZI01000196">
    <property type="protein sequence ID" value="RWA08508.1"/>
    <property type="molecule type" value="Genomic_DNA"/>
</dbReference>
<keyword evidence="1" id="KW-0732">Signal</keyword>
<feature type="chain" id="PRO_5019573550" evidence="1">
    <location>
        <begin position="29"/>
        <end position="404"/>
    </location>
</feature>
<feature type="signal peptide" evidence="1">
    <location>
        <begin position="1"/>
        <end position="28"/>
    </location>
</feature>
<dbReference type="Proteomes" id="UP000286045">
    <property type="component" value="Unassembled WGS sequence"/>
</dbReference>
<gene>
    <name evidence="2" type="ORF">EKO27_g6591</name>
</gene>
<sequence>MPSTPGTSFCQCAGRLALAAILLRLRWCRPRRQSYSDSDEPTVDDIYNIVFRAFCGVYPSAPRLTFQLSEPGFHRLLDKIDQDKPLQRFFDKIRYNWNSATGTLVLLFMAAPIHERVKLDFGHALERHLDELATTIPSLRPFREKIRQRGHVFVRKLSEQGKPTFVRSPDGQAWYEEALISPFIFDVAWSHDDLHTAVDEYFQEFPADISAYLGFKIHYKDKQKRNTPNYHPIGSLYVWNKELVEDCWEVTPVIDGQVFSDEDGNAVPGRLDIPFQWLVPWDQRATLPRAARNATLSFDFEELASFVSRGGEEQRQYDNALPSNVQPKRKRLLKFLRPDKQVRKVVTFDTDSEAEPEKKRKTTRRDIDIDADCVGMRTRSRSRLVDDNEDLRFKHDQEIEEVKD</sequence>
<keyword evidence="3" id="KW-1185">Reference proteome</keyword>
<accession>A0A439D260</accession>
<evidence type="ECO:0000313" key="3">
    <source>
        <dbReference type="Proteomes" id="UP000286045"/>
    </source>
</evidence>
<evidence type="ECO:0000313" key="2">
    <source>
        <dbReference type="EMBL" id="RWA08508.1"/>
    </source>
</evidence>
<dbReference type="AlphaFoldDB" id="A0A439D260"/>
<organism evidence="2 3">
    <name type="scientific">Xylaria grammica</name>
    <dbReference type="NCBI Taxonomy" id="363999"/>
    <lineage>
        <taxon>Eukaryota</taxon>
        <taxon>Fungi</taxon>
        <taxon>Dikarya</taxon>
        <taxon>Ascomycota</taxon>
        <taxon>Pezizomycotina</taxon>
        <taxon>Sordariomycetes</taxon>
        <taxon>Xylariomycetidae</taxon>
        <taxon>Xylariales</taxon>
        <taxon>Xylariaceae</taxon>
        <taxon>Xylaria</taxon>
    </lineage>
</organism>
<proteinExistence type="predicted"/>
<protein>
    <submittedName>
        <fullName evidence="2">Uncharacterized protein</fullName>
    </submittedName>
</protein>
<reference evidence="2 3" key="1">
    <citation type="submission" date="2018-12" db="EMBL/GenBank/DDBJ databases">
        <title>Draft genome sequence of Xylaria grammica IHI A82.</title>
        <authorList>
            <person name="Buettner E."/>
            <person name="Kellner H."/>
        </authorList>
    </citation>
    <scope>NUCLEOTIDE SEQUENCE [LARGE SCALE GENOMIC DNA]</scope>
    <source>
        <strain evidence="2 3">IHI A82</strain>
    </source>
</reference>